<dbReference type="OMA" id="CKMRISE"/>
<organism evidence="9">
    <name type="scientific">Eucalyptus grandis</name>
    <name type="common">Flooded gum</name>
    <dbReference type="NCBI Taxonomy" id="71139"/>
    <lineage>
        <taxon>Eukaryota</taxon>
        <taxon>Viridiplantae</taxon>
        <taxon>Streptophyta</taxon>
        <taxon>Embryophyta</taxon>
        <taxon>Tracheophyta</taxon>
        <taxon>Spermatophyta</taxon>
        <taxon>Magnoliopsida</taxon>
        <taxon>eudicotyledons</taxon>
        <taxon>Gunneridae</taxon>
        <taxon>Pentapetalae</taxon>
        <taxon>rosids</taxon>
        <taxon>malvids</taxon>
        <taxon>Myrtales</taxon>
        <taxon>Myrtaceae</taxon>
        <taxon>Myrtoideae</taxon>
        <taxon>Eucalypteae</taxon>
        <taxon>Eucalyptus</taxon>
    </lineage>
</organism>
<evidence type="ECO:0000313" key="9">
    <source>
        <dbReference type="EMBL" id="KCW81496.1"/>
    </source>
</evidence>
<dbReference type="AlphaFoldDB" id="A0A059CTL0"/>
<reference evidence="9" key="1">
    <citation type="submission" date="2013-07" db="EMBL/GenBank/DDBJ databases">
        <title>The genome of Eucalyptus grandis.</title>
        <authorList>
            <person name="Schmutz J."/>
            <person name="Hayes R."/>
            <person name="Myburg A."/>
            <person name="Tuskan G."/>
            <person name="Grattapaglia D."/>
            <person name="Rokhsar D.S."/>
        </authorList>
    </citation>
    <scope>NUCLEOTIDE SEQUENCE</scope>
    <source>
        <tissue evidence="9">Leaf extractions</tissue>
    </source>
</reference>
<evidence type="ECO:0000256" key="4">
    <source>
        <dbReference type="ARBA" id="ARBA00022833"/>
    </source>
</evidence>
<feature type="domain" description="Phorbol-ester/DAG-type" evidence="7">
    <location>
        <begin position="151"/>
        <end position="198"/>
    </location>
</feature>
<feature type="domain" description="Phorbol-ester/DAG-type" evidence="7">
    <location>
        <begin position="20"/>
        <end position="75"/>
    </location>
</feature>
<evidence type="ECO:0000256" key="5">
    <source>
        <dbReference type="SAM" id="Coils"/>
    </source>
</evidence>
<evidence type="ECO:0000256" key="6">
    <source>
        <dbReference type="SAM" id="MobiDB-lite"/>
    </source>
</evidence>
<dbReference type="InterPro" id="IPR004146">
    <property type="entry name" value="DC1"/>
</dbReference>
<accession>A0A059CTL0</accession>
<dbReference type="SUPFAM" id="SSF57889">
    <property type="entry name" value="Cysteine-rich domain"/>
    <property type="match status" value="6"/>
</dbReference>
<feature type="domain" description="Phorbol-ester/DAG-type" evidence="7">
    <location>
        <begin position="208"/>
        <end position="258"/>
    </location>
</feature>
<feature type="domain" description="Phorbol-ester/DAG-type" evidence="7">
    <location>
        <begin position="532"/>
        <end position="586"/>
    </location>
</feature>
<evidence type="ECO:0000256" key="2">
    <source>
        <dbReference type="ARBA" id="ARBA00022737"/>
    </source>
</evidence>
<keyword evidence="4" id="KW-0862">Zinc</keyword>
<feature type="domain" description="Phorbol-ester/DAG-type" evidence="7">
    <location>
        <begin position="341"/>
        <end position="389"/>
    </location>
</feature>
<feature type="domain" description="Phorbol-ester/DAG-type" evidence="7">
    <location>
        <begin position="466"/>
        <end position="516"/>
    </location>
</feature>
<dbReference type="PANTHER" id="PTHR46288">
    <property type="entry name" value="PHORBOL-ESTER/DAG-TYPE DOMAIN-CONTAINING PROTEIN"/>
    <property type="match status" value="1"/>
</dbReference>
<keyword evidence="2" id="KW-0677">Repeat</keyword>
<evidence type="ECO:0000259" key="8">
    <source>
        <dbReference type="SMART" id="SM00249"/>
    </source>
</evidence>
<dbReference type="Pfam" id="PF03107">
    <property type="entry name" value="C1_2"/>
    <property type="match status" value="7"/>
</dbReference>
<feature type="domain" description="Zinc finger PHD-type" evidence="8">
    <location>
        <begin position="38"/>
        <end position="111"/>
    </location>
</feature>
<evidence type="ECO:0008006" key="10">
    <source>
        <dbReference type="Google" id="ProtNLM"/>
    </source>
</evidence>
<keyword evidence="1" id="KW-0479">Metal-binding</keyword>
<feature type="domain" description="Zinc finger PHD-type" evidence="8">
    <location>
        <begin position="545"/>
        <end position="609"/>
    </location>
</feature>
<keyword evidence="3" id="KW-0863">Zinc-finger</keyword>
<protein>
    <recommendedName>
        <fullName evidence="10">Phorbol-ester/DAG-type domain-containing protein</fullName>
    </recommendedName>
</protein>
<dbReference type="FunCoup" id="A0A059CTL0">
    <property type="interactions" value="100"/>
</dbReference>
<feature type="coiled-coil region" evidence="5">
    <location>
        <begin position="656"/>
        <end position="694"/>
    </location>
</feature>
<dbReference type="InParanoid" id="A0A059CTL0"/>
<dbReference type="SMART" id="SM00249">
    <property type="entry name" value="PHD"/>
    <property type="match status" value="5"/>
</dbReference>
<dbReference type="InterPro" id="IPR001965">
    <property type="entry name" value="Znf_PHD"/>
</dbReference>
<name>A0A059CTL0_EUCGR</name>
<dbReference type="InterPro" id="IPR046349">
    <property type="entry name" value="C1-like_sf"/>
</dbReference>
<dbReference type="InterPro" id="IPR002219">
    <property type="entry name" value="PKC_DAG/PE"/>
</dbReference>
<evidence type="ECO:0000256" key="1">
    <source>
        <dbReference type="ARBA" id="ARBA00022723"/>
    </source>
</evidence>
<gene>
    <name evidence="9" type="ORF">EUGRSUZ_C02857</name>
</gene>
<feature type="domain" description="Zinc finger PHD-type" evidence="8">
    <location>
        <begin position="424"/>
        <end position="503"/>
    </location>
</feature>
<feature type="domain" description="Zinc finger PHD-type" evidence="8">
    <location>
        <begin position="298"/>
        <end position="376"/>
    </location>
</feature>
<sequence length="760" mass="88595">MSSIQSPRHPHVLFLRNLSQHFQTAQQETRSEDEAFLQCEFCEEDLSNGSTSIYCCEKCRFYAHTSCARSSSLQIQHPRHEHPLELYRFNPFSQVLDDESGYFRYRCVEFDRGCDFELDTTIAMRTLQVEKYYCSMLREASDGESRLQFAHEHPLTTFPARRKVSCRGCKMRISEEEAYGCSECNIFLHEACAKAPLEIQHHPFHPKHPLYLYLSYDSSCEGECHACRSPDDEIPIRYRCEECKLIFHLSCVISTMPCDDDDDGEREDISRRPSLIDHPLHPHHQLSSYHSKTRTKIECRICRDQIPSDDFFGCLDCSFFLHGSCAQPPVDAIQHYLHPEHTLTFAQRPDEKGHECAVCGSLVHLDSYCYTCQMCDLLIHPFCASATLSELEKGVALTVQLPFHEHELKLYRNIKDFCTVYYRTCTVCNRNIWEKTAAYKCFSEACEFKLHKSCLQLSSHLVHPSHSLHALTLCFSSPYKNTACYLCNEAIRGTFAFSCGECTFYLHVDCAQKPTLKHPFHEHHLFYFSEIKKHRIAEGRQNNRKCRACLKSCGIDFFSCEQCDYTLHYECSESPLTIKSEHHGYCGPLVLRESFIEDERAEYYCDICERRRDPQKWVYFCETCDYNFVAHLECALSTVIPEVIEEDDFIRREEEIRVLKEQVDAKEASLRPLKEELQSMRAKMELQWVELEERKAEHAKWIDMGGIEEDESIRGGEDMDSTYGKLKKLKTILKELDIEEANWVIDFLKTECNFSIAFFS</sequence>
<evidence type="ECO:0000256" key="3">
    <source>
        <dbReference type="ARBA" id="ARBA00022771"/>
    </source>
</evidence>
<evidence type="ECO:0000259" key="7">
    <source>
        <dbReference type="SMART" id="SM00109"/>
    </source>
</evidence>
<feature type="domain" description="Zinc finger PHD-type" evidence="8">
    <location>
        <begin position="165"/>
        <end position="244"/>
    </location>
</feature>
<dbReference type="GO" id="GO:0008270">
    <property type="term" value="F:zinc ion binding"/>
    <property type="evidence" value="ECO:0007669"/>
    <property type="project" value="UniProtKB-KW"/>
</dbReference>
<feature type="compositionally biased region" description="Basic and acidic residues" evidence="6">
    <location>
        <begin position="267"/>
        <end position="280"/>
    </location>
</feature>
<feature type="region of interest" description="Disordered" evidence="6">
    <location>
        <begin position="259"/>
        <end position="289"/>
    </location>
</feature>
<keyword evidence="5" id="KW-0175">Coiled coil</keyword>
<dbReference type="SMART" id="SM00109">
    <property type="entry name" value="C1"/>
    <property type="match status" value="6"/>
</dbReference>
<dbReference type="Gramene" id="KCW81496">
    <property type="protein sequence ID" value="KCW81496"/>
    <property type="gene ID" value="EUGRSUZ_C02857"/>
</dbReference>
<proteinExistence type="predicted"/>
<dbReference type="EMBL" id="KK198755">
    <property type="protein sequence ID" value="KCW81496.1"/>
    <property type="molecule type" value="Genomic_DNA"/>
</dbReference>
<dbReference type="PANTHER" id="PTHR46288:SF27">
    <property type="entry name" value="CYSTEINE_HISTIDINE-RICH C1 DOMAIN FAMILY PROTEIN"/>
    <property type="match status" value="1"/>
</dbReference>